<evidence type="ECO:0000256" key="6">
    <source>
        <dbReference type="SAM" id="MobiDB-lite"/>
    </source>
</evidence>
<evidence type="ECO:0000256" key="5">
    <source>
        <dbReference type="ARBA" id="ARBA00023136"/>
    </source>
</evidence>
<dbReference type="AlphaFoldDB" id="A0A9Q4H8R0"/>
<feature type="compositionally biased region" description="Polar residues" evidence="6">
    <location>
        <begin position="325"/>
        <end position="365"/>
    </location>
</feature>
<keyword evidence="5 7" id="KW-0472">Membrane</keyword>
<feature type="transmembrane region" description="Helical" evidence="7">
    <location>
        <begin position="64"/>
        <end position="83"/>
    </location>
</feature>
<feature type="compositionally biased region" description="Basic and acidic residues" evidence="6">
    <location>
        <begin position="283"/>
        <end position="324"/>
    </location>
</feature>
<proteinExistence type="predicted"/>
<dbReference type="EMBL" id="JALANJ010000010">
    <property type="protein sequence ID" value="MCY8120678.1"/>
    <property type="molecule type" value="Genomic_DNA"/>
</dbReference>
<organism evidence="9 10">
    <name type="scientific">Bacillus spizizenii</name>
    <name type="common">Bacillus subtilis subsp. spizizenii</name>
    <dbReference type="NCBI Taxonomy" id="96241"/>
    <lineage>
        <taxon>Bacteria</taxon>
        <taxon>Bacillati</taxon>
        <taxon>Bacillota</taxon>
        <taxon>Bacilli</taxon>
        <taxon>Bacillales</taxon>
        <taxon>Bacillaceae</taxon>
        <taxon>Bacillus</taxon>
    </lineage>
</organism>
<dbReference type="Proteomes" id="UP001070352">
    <property type="component" value="Unassembled WGS sequence"/>
</dbReference>
<evidence type="ECO:0000256" key="4">
    <source>
        <dbReference type="ARBA" id="ARBA00022989"/>
    </source>
</evidence>
<comment type="caution">
    <text evidence="9">The sequence shown here is derived from an EMBL/GenBank/DDBJ whole genome shotgun (WGS) entry which is preliminary data.</text>
</comment>
<feature type="compositionally biased region" description="Basic and acidic residues" evidence="6">
    <location>
        <begin position="256"/>
        <end position="266"/>
    </location>
</feature>
<dbReference type="Pfam" id="PF12791">
    <property type="entry name" value="RsgI_N"/>
    <property type="match status" value="1"/>
</dbReference>
<feature type="domain" description="RsgI N-terminal anti-sigma" evidence="8">
    <location>
        <begin position="2"/>
        <end position="50"/>
    </location>
</feature>
<feature type="compositionally biased region" description="Basic and acidic residues" evidence="6">
    <location>
        <begin position="219"/>
        <end position="241"/>
    </location>
</feature>
<evidence type="ECO:0000256" key="2">
    <source>
        <dbReference type="ARBA" id="ARBA00022475"/>
    </source>
</evidence>
<dbReference type="PROSITE" id="PS51849">
    <property type="entry name" value="RSGI_N"/>
    <property type="match status" value="1"/>
</dbReference>
<name>A0A9Q4H8R0_BACSC</name>
<dbReference type="InterPro" id="IPR055431">
    <property type="entry name" value="RsgI_M"/>
</dbReference>
<evidence type="ECO:0000259" key="8">
    <source>
        <dbReference type="PROSITE" id="PS51849"/>
    </source>
</evidence>
<comment type="subcellular location">
    <subcellularLocation>
        <location evidence="1">Cell membrane</location>
        <topology evidence="1">Single-pass membrane protein</topology>
    </subcellularLocation>
</comment>
<gene>
    <name evidence="9" type="ORF">MOC45_08670</name>
</gene>
<feature type="compositionally biased region" description="Polar residues" evidence="6">
    <location>
        <begin position="373"/>
        <end position="386"/>
    </location>
</feature>
<feature type="region of interest" description="Disordered" evidence="6">
    <location>
        <begin position="198"/>
        <end position="393"/>
    </location>
</feature>
<dbReference type="InterPro" id="IPR024449">
    <property type="entry name" value="Anti-sigma_RsgI_N"/>
</dbReference>
<keyword evidence="4 7" id="KW-1133">Transmembrane helix</keyword>
<accession>A0A9Q4H8R0</accession>
<dbReference type="GO" id="GO:0005886">
    <property type="term" value="C:plasma membrane"/>
    <property type="evidence" value="ECO:0007669"/>
    <property type="project" value="UniProtKB-SubCell"/>
</dbReference>
<keyword evidence="2" id="KW-1003">Cell membrane</keyword>
<evidence type="ECO:0000313" key="9">
    <source>
        <dbReference type="EMBL" id="MCY8120678.1"/>
    </source>
</evidence>
<dbReference type="Pfam" id="PF23750">
    <property type="entry name" value="RsgI_M"/>
    <property type="match status" value="1"/>
</dbReference>
<keyword evidence="3 7" id="KW-0812">Transmembrane</keyword>
<evidence type="ECO:0000313" key="10">
    <source>
        <dbReference type="Proteomes" id="UP001070352"/>
    </source>
</evidence>
<protein>
    <submittedName>
        <fullName evidence="9">Anti-sigma factor domain-containing protein</fullName>
    </submittedName>
</protein>
<evidence type="ECO:0000256" key="3">
    <source>
        <dbReference type="ARBA" id="ARBA00022692"/>
    </source>
</evidence>
<sequence>MRRGIIVEKNRKFVTLLTPDGQFLKAKNDRRSYEIGEEIMLPSESRMGRRASFFDFLKLRPFKMGIVTMTAIMLFIFIILPVFSNNKAYAYMTIDINPSVEMALNSDYEVIELTPLNDEGKKVVNDIDDWEKTDFKKVIDDIITDCSEHGYVKKSKEILISTVYENTEDNTYKKAVKKQLNDVTEKYKTTYRMESLESDMQTREKAKKKGVSTGSYIKSNEKNSEDSKEDSSKPSGEEDQKSAGNEDENTDQTDGQDNKQGDKEQLDDTDSEEQKEDATDTQTDDREDKNVKESDEKTNVEKGGDHEQTPTQDPQDKGNEDSSGEKGQSQYHRNWNNGERGQSQYHRNWNNGEQGRNRSSSNGDNASDRRNPNGYSSDNHSAQTEDSPSDPGE</sequence>
<reference evidence="9" key="1">
    <citation type="submission" date="2022-02" db="EMBL/GenBank/DDBJ databases">
        <title>Crop Bioprotection Bacillus Genome Sequencing.</title>
        <authorList>
            <person name="Dunlap C."/>
        </authorList>
    </citation>
    <scope>NUCLEOTIDE SEQUENCE</scope>
    <source>
        <strain evidence="9">M18B4</strain>
    </source>
</reference>
<evidence type="ECO:0000256" key="7">
    <source>
        <dbReference type="SAM" id="Phobius"/>
    </source>
</evidence>
<evidence type="ECO:0000256" key="1">
    <source>
        <dbReference type="ARBA" id="ARBA00004162"/>
    </source>
</evidence>